<feature type="repeat" description="TPR" evidence="1">
    <location>
        <begin position="673"/>
        <end position="706"/>
    </location>
</feature>
<sequence length="928" mass="108593">MKTIKIFLASSEELKPEREMMASLANSLNTVLEKQGIQVIAVEWENLDASMGPLHKQEDYNIKLKECEMCMVLYWTKFGMYTKTELDTAFNELNMGNNPRKVYVYFKESDNPSEELKAFRDSFPTKYGHFYTPFANFDTLKAHFLLQFMEYLSQLTYSDEVINIQNGKVIVNGTEFVNLQNVPFAGNNDEYLEVMEELDELEEWFEEHDEDHPKYKIRLEKKNKLKKKIEDQEKCLWDTALTITRLGSIKCSERLERAIKMFESGNNKGANALLQESEIEKDAEHNVNLIVLGEEGKKGLSINIEELTLKLKLLRTGVDEKDYARLAEIESVLKSIIKYTSVLYGEYSIEVLRECRRVRFLRLPYKKQVPFFEKALNICNKLYGEINDDVTRAYRDLVRTNTFDSNYQDALKCQLEYTHRVLCQFTKNSPQYLSALWQLSASYENIDKDKSYSLLLEAVQLSKDLNDKETQERLSYTLINFYLDRGDKTSVKNLADEIIEEKKSTNDNLALLNTYIKLGREISRRYAFGSQFYEKALILAETIDVKEYLIDIYKGLQRFANKKHDTDGEIIYLKKLISLTDGQDYTYYIDLVYAYMSMSDFQGAEDAASKILSIAQEQEDSWSKRRGISTAYRLLNKIFEGQCEWQKAAECLQKRLEYVSTEDVNGNNGFEVSDTYYRMARLYWRLSEYTKASECINHGIDVDRKRNSTKCILDGLHMLGYTYFLMGKYDKAEEYYQKAINECESDILPNEWTNDRDIKRGIANKAIAYSRIAGFYDQIKEYSKAQHYMSLSYSYCKTSNTIGLLGRDTCQGTIYRHNKEYGKAIQILESNKRKNENPVIYQELALTYLEMDEFQKAIDYAKQARDLDPDRATIYDTIGLIYEKTGKYKEALGNYQKCLKIQLQYKYVEYMIEQTRKRIDNLKETTQN</sequence>
<accession>A0A0D0IVB1</accession>
<evidence type="ECO:0000256" key="1">
    <source>
        <dbReference type="PROSITE-ProRule" id="PRU00339"/>
    </source>
</evidence>
<dbReference type="STRING" id="1602171.ST44_04770"/>
<proteinExistence type="predicted"/>
<dbReference type="PANTHER" id="PTHR10098">
    <property type="entry name" value="RAPSYN-RELATED"/>
    <property type="match status" value="1"/>
</dbReference>
<feature type="repeat" description="TPR" evidence="1">
    <location>
        <begin position="838"/>
        <end position="871"/>
    </location>
</feature>
<dbReference type="RefSeq" id="WP_042518524.1">
    <property type="nucleotide sequence ID" value="NZ_JXQK01000046.1"/>
</dbReference>
<feature type="repeat" description="TPR" evidence="1">
    <location>
        <begin position="872"/>
        <end position="905"/>
    </location>
</feature>
<gene>
    <name evidence="2" type="ORF">ST44_04770</name>
</gene>
<dbReference type="InterPro" id="IPR011990">
    <property type="entry name" value="TPR-like_helical_dom_sf"/>
</dbReference>
<dbReference type="AlphaFoldDB" id="A0A0D0IVB1"/>
<comment type="caution">
    <text evidence="2">The sequence shown here is derived from an EMBL/GenBank/DDBJ whole genome shotgun (WGS) entry which is preliminary data.</text>
</comment>
<dbReference type="SMART" id="SM00028">
    <property type="entry name" value="TPR"/>
    <property type="match status" value="6"/>
</dbReference>
<evidence type="ECO:0000313" key="2">
    <source>
        <dbReference type="EMBL" id="KIP63222.1"/>
    </source>
</evidence>
<dbReference type="Gene3D" id="1.25.40.10">
    <property type="entry name" value="Tetratricopeptide repeat domain"/>
    <property type="match status" value="4"/>
</dbReference>
<dbReference type="EMBL" id="JXQK01000046">
    <property type="protein sequence ID" value="KIP63222.1"/>
    <property type="molecule type" value="Genomic_DNA"/>
</dbReference>
<dbReference type="SUPFAM" id="SSF48452">
    <property type="entry name" value="TPR-like"/>
    <property type="match status" value="2"/>
</dbReference>
<dbReference type="PROSITE" id="PS50005">
    <property type="entry name" value="TPR"/>
    <property type="match status" value="4"/>
</dbReference>
<protein>
    <recommendedName>
        <fullName evidence="4">Tetratricopeptide repeat protein</fullName>
    </recommendedName>
</protein>
<organism evidence="2 3">
    <name type="scientific">Prevotella pectinovora</name>
    <dbReference type="NCBI Taxonomy" id="1602169"/>
    <lineage>
        <taxon>Bacteria</taxon>
        <taxon>Pseudomonadati</taxon>
        <taxon>Bacteroidota</taxon>
        <taxon>Bacteroidia</taxon>
        <taxon>Bacteroidales</taxon>
        <taxon>Prevotellaceae</taxon>
        <taxon>Prevotella</taxon>
    </lineage>
</organism>
<evidence type="ECO:0000313" key="3">
    <source>
        <dbReference type="Proteomes" id="UP000032046"/>
    </source>
</evidence>
<dbReference type="Proteomes" id="UP000032046">
    <property type="component" value="Unassembled WGS sequence"/>
</dbReference>
<name>A0A0D0IVB1_9BACT</name>
<reference evidence="2 3" key="1">
    <citation type="submission" date="2015-01" db="EMBL/GenBank/DDBJ databases">
        <title>Comparative genomics of non-oral Prevotella species.</title>
        <authorList>
            <person name="Accetto T."/>
            <person name="Nograsek B."/>
            <person name="Avgustin G."/>
        </authorList>
    </citation>
    <scope>NUCLEOTIDE SEQUENCE [LARGE SCALE GENOMIC DNA]</scope>
    <source>
        <strain evidence="2 3">P5-119</strain>
    </source>
</reference>
<dbReference type="InterPro" id="IPR019734">
    <property type="entry name" value="TPR_rpt"/>
</dbReference>
<feature type="repeat" description="TPR" evidence="1">
    <location>
        <begin position="713"/>
        <end position="746"/>
    </location>
</feature>
<keyword evidence="1" id="KW-0802">TPR repeat</keyword>
<keyword evidence="3" id="KW-1185">Reference proteome</keyword>
<dbReference type="Pfam" id="PF13424">
    <property type="entry name" value="TPR_12"/>
    <property type="match status" value="2"/>
</dbReference>
<evidence type="ECO:0008006" key="4">
    <source>
        <dbReference type="Google" id="ProtNLM"/>
    </source>
</evidence>